<keyword evidence="8" id="KW-1185">Reference proteome</keyword>
<feature type="region of interest" description="Disordered" evidence="5">
    <location>
        <begin position="694"/>
        <end position="796"/>
    </location>
</feature>
<comment type="similarity">
    <text evidence="2">Belongs to the FIP1 family.</text>
</comment>
<protein>
    <recommendedName>
        <fullName evidence="6">Pre-mRNA polyadenylation factor Fip1 domain-containing protein</fullName>
    </recommendedName>
</protein>
<feature type="domain" description="Pre-mRNA polyadenylation factor Fip1" evidence="6">
    <location>
        <begin position="302"/>
        <end position="341"/>
    </location>
</feature>
<feature type="compositionally biased region" description="Low complexity" evidence="5">
    <location>
        <begin position="66"/>
        <end position="90"/>
    </location>
</feature>
<dbReference type="STRING" id="1157962.A0A250X0W8"/>
<keyword evidence="4" id="KW-0539">Nucleus</keyword>
<feature type="region of interest" description="Disordered" evidence="5">
    <location>
        <begin position="642"/>
        <end position="661"/>
    </location>
</feature>
<dbReference type="EMBL" id="BEGY01000018">
    <property type="protein sequence ID" value="GAX76532.1"/>
    <property type="molecule type" value="Genomic_DNA"/>
</dbReference>
<evidence type="ECO:0000256" key="5">
    <source>
        <dbReference type="SAM" id="MobiDB-lite"/>
    </source>
</evidence>
<feature type="compositionally biased region" description="Polar residues" evidence="5">
    <location>
        <begin position="1"/>
        <end position="15"/>
    </location>
</feature>
<dbReference type="InterPro" id="IPR007854">
    <property type="entry name" value="Fip1_dom"/>
</dbReference>
<dbReference type="GO" id="GO:0005634">
    <property type="term" value="C:nucleus"/>
    <property type="evidence" value="ECO:0007669"/>
    <property type="project" value="UniProtKB-SubCell"/>
</dbReference>
<evidence type="ECO:0000256" key="3">
    <source>
        <dbReference type="ARBA" id="ARBA00022664"/>
    </source>
</evidence>
<feature type="region of interest" description="Disordered" evidence="5">
    <location>
        <begin position="1"/>
        <end position="21"/>
    </location>
</feature>
<feature type="compositionally biased region" description="Basic residues" evidence="5">
    <location>
        <begin position="781"/>
        <end position="790"/>
    </location>
</feature>
<evidence type="ECO:0000256" key="4">
    <source>
        <dbReference type="ARBA" id="ARBA00023242"/>
    </source>
</evidence>
<dbReference type="GO" id="GO:0006397">
    <property type="term" value="P:mRNA processing"/>
    <property type="evidence" value="ECO:0007669"/>
    <property type="project" value="UniProtKB-KW"/>
</dbReference>
<evidence type="ECO:0000259" key="6">
    <source>
        <dbReference type="Pfam" id="PF05182"/>
    </source>
</evidence>
<feature type="compositionally biased region" description="Pro residues" evidence="5">
    <location>
        <begin position="203"/>
        <end position="213"/>
    </location>
</feature>
<evidence type="ECO:0000256" key="2">
    <source>
        <dbReference type="ARBA" id="ARBA00007459"/>
    </source>
</evidence>
<feature type="compositionally biased region" description="Low complexity" evidence="5">
    <location>
        <begin position="754"/>
        <end position="764"/>
    </location>
</feature>
<feature type="compositionally biased region" description="Low complexity" evidence="5">
    <location>
        <begin position="219"/>
        <end position="228"/>
    </location>
</feature>
<feature type="region of interest" description="Disordered" evidence="5">
    <location>
        <begin position="66"/>
        <end position="118"/>
    </location>
</feature>
<dbReference type="PANTHER" id="PTHR48125:SF12">
    <property type="entry name" value="AT HOOK TRANSCRIPTION FACTOR FAMILY-RELATED"/>
    <property type="match status" value="1"/>
</dbReference>
<comment type="caution">
    <text evidence="7">The sequence shown here is derived from an EMBL/GenBank/DDBJ whole genome shotgun (WGS) entry which is preliminary data.</text>
</comment>
<accession>A0A250X0W8</accession>
<keyword evidence="3" id="KW-0507">mRNA processing</keyword>
<dbReference type="Pfam" id="PF05182">
    <property type="entry name" value="Fip1"/>
    <property type="match status" value="1"/>
</dbReference>
<dbReference type="OrthoDB" id="1917198at2759"/>
<gene>
    <name evidence="7" type="ORF">CEUSTIGMA_g3978.t1</name>
</gene>
<evidence type="ECO:0000313" key="8">
    <source>
        <dbReference type="Proteomes" id="UP000232323"/>
    </source>
</evidence>
<reference evidence="7 8" key="1">
    <citation type="submission" date="2017-08" db="EMBL/GenBank/DDBJ databases">
        <title>Acidophilic green algal genome provides insights into adaptation to an acidic environment.</title>
        <authorList>
            <person name="Hirooka S."/>
            <person name="Hirose Y."/>
            <person name="Kanesaki Y."/>
            <person name="Higuchi S."/>
            <person name="Fujiwara T."/>
            <person name="Onuma R."/>
            <person name="Era A."/>
            <person name="Ohbayashi R."/>
            <person name="Uzuka A."/>
            <person name="Nozaki H."/>
            <person name="Yoshikawa H."/>
            <person name="Miyagishima S.Y."/>
        </authorList>
    </citation>
    <scope>NUCLEOTIDE SEQUENCE [LARGE SCALE GENOMIC DNA]</scope>
    <source>
        <strain evidence="7 8">NIES-2499</strain>
    </source>
</reference>
<comment type="subcellular location">
    <subcellularLocation>
        <location evidence="1">Nucleus</location>
    </subcellularLocation>
</comment>
<organism evidence="7 8">
    <name type="scientific">Chlamydomonas eustigma</name>
    <dbReference type="NCBI Taxonomy" id="1157962"/>
    <lineage>
        <taxon>Eukaryota</taxon>
        <taxon>Viridiplantae</taxon>
        <taxon>Chlorophyta</taxon>
        <taxon>core chlorophytes</taxon>
        <taxon>Chlorophyceae</taxon>
        <taxon>CS clade</taxon>
        <taxon>Chlamydomonadales</taxon>
        <taxon>Chlamydomonadaceae</taxon>
        <taxon>Chlamydomonas</taxon>
    </lineage>
</organism>
<proteinExistence type="inferred from homology"/>
<dbReference type="PANTHER" id="PTHR48125">
    <property type="entry name" value="LP07818P1"/>
    <property type="match status" value="1"/>
</dbReference>
<feature type="compositionally biased region" description="Polar residues" evidence="5">
    <location>
        <begin position="91"/>
        <end position="111"/>
    </location>
</feature>
<dbReference type="Proteomes" id="UP000232323">
    <property type="component" value="Unassembled WGS sequence"/>
</dbReference>
<evidence type="ECO:0000313" key="7">
    <source>
        <dbReference type="EMBL" id="GAX76532.1"/>
    </source>
</evidence>
<feature type="compositionally biased region" description="Basic and acidic residues" evidence="5">
    <location>
        <begin position="765"/>
        <end position="780"/>
    </location>
</feature>
<feature type="compositionally biased region" description="Basic and acidic residues" evidence="5">
    <location>
        <begin position="696"/>
        <end position="718"/>
    </location>
</feature>
<dbReference type="AlphaFoldDB" id="A0A250X0W8"/>
<feature type="compositionally biased region" description="Basic residues" evidence="5">
    <location>
        <begin position="719"/>
        <end position="753"/>
    </location>
</feature>
<feature type="compositionally biased region" description="Gly residues" evidence="5">
    <location>
        <begin position="175"/>
        <end position="187"/>
    </location>
</feature>
<evidence type="ECO:0000256" key="1">
    <source>
        <dbReference type="ARBA" id="ARBA00004123"/>
    </source>
</evidence>
<feature type="region of interest" description="Disordered" evidence="5">
    <location>
        <begin position="130"/>
        <end position="228"/>
    </location>
</feature>
<sequence>MSNEYSEFFGSSVTQPRAKPLSIPAKAIKSVVGTKPAVKKLEHDDDLFSELFGVAPPPKSVTRIAAPLAPAAPIRPAAPKRTAAPQQPTPSSALPKQTSQSAPHASLTTPTAIKEEDDEDFEVMLDDLEPAGVSGRPMFTGTYQPGAPQARRQYTRPGGGAAPPPYGSYPSGPGKTMGAGTELGPGGAPALMKPAPQPQRLVHPPPPGVPPGPAGGQQGRPPAAAAASSALPGHYAYAGNRPQRPMGAPLEFPPDADIVFPSLYDPENPKSFIKLPRQTRVLPDEYKEFLSLGHGEIFTLPIDKVVDAPWRQPFMDSSSFFNYDMNESGWKEYQRKIQQYRDQYALQNKIEVIPLSGGTNLGITQDMPAELVKLIREAVSGGAGGENPYLVGGRPAPFRSRHLEPRLDSESIVELTSIDLSLQPDQGAGAYGGFINSDYDAPQRDSSHYERILVEKKKELLQRQKDFDRDRAAEISERMERMRLRREPLLPNKIMAPTPAAADASPSQGEPTAFSATIMQHVADSTGAGEVSDVRVGDQVKQDHDTSSWDAEPLPQHAVAAGPAASQLQSQGFDDMLDEQYLEGSSPSRFMSTDFMAMGYEDAVGVGDVEQGDTFEVTGGASWDAFEGEDDQDFVFGAAVTMDSAPEPSGRGSSHAKGSKHGKEVLDLLTSHAGAAHDTFIPEVMVGDLMPSTVETSHKRERGVEREQKHSRVVEMTRPRRRSRSRSRGRRSISRSPIRRRSSRSRSRSRGRYSSRSQSRSRSPGPRENRKSKKSSERSSKEKHHRSKKSKDRDRS</sequence>
<name>A0A250X0W8_9CHLO</name>